<comment type="similarity">
    <text evidence="2">Belongs to the PduL family.</text>
</comment>
<evidence type="ECO:0000256" key="7">
    <source>
        <dbReference type="ARBA" id="ARBA00022833"/>
    </source>
</evidence>
<keyword evidence="8" id="KW-0012">Acyltransferase</keyword>
<dbReference type="Proteomes" id="UP000295416">
    <property type="component" value="Unassembled WGS sequence"/>
</dbReference>
<gene>
    <name evidence="13" type="ORF">EV207_10234</name>
</gene>
<dbReference type="NCBIfam" id="NF011652">
    <property type="entry name" value="PRK15070.1"/>
    <property type="match status" value="1"/>
</dbReference>
<evidence type="ECO:0000256" key="2">
    <source>
        <dbReference type="ARBA" id="ARBA00007342"/>
    </source>
</evidence>
<name>A0A4R2PC92_9BACL</name>
<protein>
    <recommendedName>
        <fullName evidence="4">Phosphate propanoyltransferase</fullName>
        <ecNumber evidence="3">2.3.1.222</ecNumber>
    </recommendedName>
    <alternativeName>
        <fullName evidence="10">Phosphate acyltransferase PduL</fullName>
    </alternativeName>
    <alternativeName>
        <fullName evidence="9">Phosphotransacylase PduL</fullName>
    </alternativeName>
    <alternativeName>
        <fullName evidence="11">Propanediol utilization protein PduL</fullName>
    </alternativeName>
</protein>
<comment type="caution">
    <text evidence="13">The sequence shown here is derived from an EMBL/GenBank/DDBJ whole genome shotgun (WGS) entry which is preliminary data.</text>
</comment>
<dbReference type="GO" id="GO:0016747">
    <property type="term" value="F:acyltransferase activity, transferring groups other than amino-acyl groups"/>
    <property type="evidence" value="ECO:0007669"/>
    <property type="project" value="InterPro"/>
</dbReference>
<comment type="cofactor">
    <cofactor evidence="1">
        <name>Zn(2+)</name>
        <dbReference type="ChEBI" id="CHEBI:29105"/>
    </cofactor>
</comment>
<accession>A0A4R2PC92</accession>
<evidence type="ECO:0000256" key="4">
    <source>
        <dbReference type="ARBA" id="ARBA00020837"/>
    </source>
</evidence>
<comment type="catalytic activity">
    <reaction evidence="12">
        <text>propanoyl-CoA + phosphate = propanoyl phosphate + CoA</text>
        <dbReference type="Rhea" id="RHEA:28046"/>
        <dbReference type="ChEBI" id="CHEBI:43474"/>
        <dbReference type="ChEBI" id="CHEBI:57287"/>
        <dbReference type="ChEBI" id="CHEBI:57392"/>
        <dbReference type="ChEBI" id="CHEBI:58933"/>
        <dbReference type="EC" id="2.3.1.222"/>
    </reaction>
</comment>
<dbReference type="AlphaFoldDB" id="A0A4R2PC92"/>
<organism evidence="13 14">
    <name type="scientific">Scopulibacillus darangshiensis</name>
    <dbReference type="NCBI Taxonomy" id="442528"/>
    <lineage>
        <taxon>Bacteria</taxon>
        <taxon>Bacillati</taxon>
        <taxon>Bacillota</taxon>
        <taxon>Bacilli</taxon>
        <taxon>Bacillales</taxon>
        <taxon>Sporolactobacillaceae</taxon>
        <taxon>Scopulibacillus</taxon>
    </lineage>
</organism>
<dbReference type="OrthoDB" id="9784365at2"/>
<dbReference type="GO" id="GO:0046872">
    <property type="term" value="F:metal ion binding"/>
    <property type="evidence" value="ECO:0007669"/>
    <property type="project" value="UniProtKB-KW"/>
</dbReference>
<evidence type="ECO:0000256" key="9">
    <source>
        <dbReference type="ARBA" id="ARBA00030044"/>
    </source>
</evidence>
<evidence type="ECO:0000256" key="11">
    <source>
        <dbReference type="ARBA" id="ARBA00033077"/>
    </source>
</evidence>
<evidence type="ECO:0000256" key="1">
    <source>
        <dbReference type="ARBA" id="ARBA00001947"/>
    </source>
</evidence>
<dbReference type="InterPro" id="IPR008300">
    <property type="entry name" value="PTAC"/>
</dbReference>
<evidence type="ECO:0000313" key="14">
    <source>
        <dbReference type="Proteomes" id="UP000295416"/>
    </source>
</evidence>
<keyword evidence="14" id="KW-1185">Reference proteome</keyword>
<evidence type="ECO:0000313" key="13">
    <source>
        <dbReference type="EMBL" id="TCP31545.1"/>
    </source>
</evidence>
<reference evidence="13 14" key="1">
    <citation type="submission" date="2019-03" db="EMBL/GenBank/DDBJ databases">
        <title>Genomic Encyclopedia of Type Strains, Phase IV (KMG-IV): sequencing the most valuable type-strain genomes for metagenomic binning, comparative biology and taxonomic classification.</title>
        <authorList>
            <person name="Goeker M."/>
        </authorList>
    </citation>
    <scope>NUCLEOTIDE SEQUENCE [LARGE SCALE GENOMIC DNA]</scope>
    <source>
        <strain evidence="13 14">DSM 19377</strain>
    </source>
</reference>
<dbReference type="EMBL" id="SLXK01000002">
    <property type="protein sequence ID" value="TCP31545.1"/>
    <property type="molecule type" value="Genomic_DNA"/>
</dbReference>
<dbReference type="EC" id="2.3.1.222" evidence="3"/>
<keyword evidence="7" id="KW-0862">Zinc</keyword>
<evidence type="ECO:0000256" key="8">
    <source>
        <dbReference type="ARBA" id="ARBA00023315"/>
    </source>
</evidence>
<evidence type="ECO:0000256" key="5">
    <source>
        <dbReference type="ARBA" id="ARBA00022679"/>
    </source>
</evidence>
<keyword evidence="5" id="KW-0808">Transferase</keyword>
<evidence type="ECO:0000256" key="3">
    <source>
        <dbReference type="ARBA" id="ARBA00012206"/>
    </source>
</evidence>
<evidence type="ECO:0000256" key="6">
    <source>
        <dbReference type="ARBA" id="ARBA00022723"/>
    </source>
</evidence>
<dbReference type="RefSeq" id="WP_132743063.1">
    <property type="nucleotide sequence ID" value="NZ_SLXK01000002.1"/>
</dbReference>
<dbReference type="PANTHER" id="PTHR39453">
    <property type="entry name" value="PHOSPHATE PROPANOYLTRANSFERASE"/>
    <property type="match status" value="1"/>
</dbReference>
<evidence type="ECO:0000256" key="10">
    <source>
        <dbReference type="ARBA" id="ARBA00030939"/>
    </source>
</evidence>
<dbReference type="Pfam" id="PF06130">
    <property type="entry name" value="PTAC"/>
    <property type="match status" value="1"/>
</dbReference>
<dbReference type="PANTHER" id="PTHR39453:SF1">
    <property type="entry name" value="PHOSPHATE PROPANOYLTRANSFERASE"/>
    <property type="match status" value="1"/>
</dbReference>
<evidence type="ECO:0000256" key="12">
    <source>
        <dbReference type="ARBA" id="ARBA00047589"/>
    </source>
</evidence>
<keyword evidence="6" id="KW-0479">Metal-binding</keyword>
<sequence>MALITESQLRTMLKEGIPSPYPINKGDRLTPAATDFLKERGIKLDLLSTMSMASSHLPGDASGKLTVPVGVSNRHIHLSPEDMERLFGTGYVLTPFRDLSQPGQFAAKEKVTLLGPDGLIKDVRILGPTRKATQVEISKTDGFHLGIHPPIRLSGLIEATPGVTLIGPKGCAVLNEGVIVAKSHVHMGPDDAKHFKVTNGDSLMVKTAGDRSVIFANVSVRVSPAYILDLHIDRDEANAANLITGDKVSVIGKNGKLLSWNGR</sequence>
<proteinExistence type="inferred from homology"/>